<evidence type="ECO:0000256" key="4">
    <source>
        <dbReference type="ARBA" id="ARBA00022840"/>
    </source>
</evidence>
<dbReference type="HAMAP" id="MF_01161">
    <property type="entry name" value="tRNA_Ile_lys_synt"/>
    <property type="match status" value="1"/>
</dbReference>
<dbReference type="GO" id="GO:0005524">
    <property type="term" value="F:ATP binding"/>
    <property type="evidence" value="ECO:0007669"/>
    <property type="project" value="UniProtKB-UniRule"/>
</dbReference>
<dbReference type="GO" id="GO:0009507">
    <property type="term" value="C:chloroplast"/>
    <property type="evidence" value="ECO:0007669"/>
    <property type="project" value="UniProtKB-SubCell"/>
</dbReference>
<dbReference type="EC" id="6.3.4.19" evidence="6"/>
<name>A0A1Z1MV19_9FLOR</name>
<evidence type="ECO:0000256" key="6">
    <source>
        <dbReference type="HAMAP-Rule" id="MF_01161"/>
    </source>
</evidence>
<dbReference type="GO" id="GO:0006400">
    <property type="term" value="P:tRNA modification"/>
    <property type="evidence" value="ECO:0007669"/>
    <property type="project" value="UniProtKB-UniRule"/>
</dbReference>
<evidence type="ECO:0000256" key="2">
    <source>
        <dbReference type="ARBA" id="ARBA00022694"/>
    </source>
</evidence>
<keyword evidence="1 6" id="KW-0436">Ligase</keyword>
<dbReference type="Gene3D" id="3.40.50.620">
    <property type="entry name" value="HUPs"/>
    <property type="match status" value="1"/>
</dbReference>
<evidence type="ECO:0000259" key="7">
    <source>
        <dbReference type="Pfam" id="PF01171"/>
    </source>
</evidence>
<proteinExistence type="inferred from homology"/>
<comment type="similarity">
    <text evidence="6">Belongs to the tRNA(Ile)-lysidine synthase family.</text>
</comment>
<dbReference type="GeneID" id="33362396"/>
<dbReference type="PANTHER" id="PTHR43033:SF1">
    <property type="entry name" value="TRNA(ILE)-LYSIDINE SYNTHASE-RELATED"/>
    <property type="match status" value="1"/>
</dbReference>
<dbReference type="NCBIfam" id="TIGR02432">
    <property type="entry name" value="lysidine_TilS_N"/>
    <property type="match status" value="1"/>
</dbReference>
<dbReference type="InterPro" id="IPR011063">
    <property type="entry name" value="TilS/TtcA_N"/>
</dbReference>
<geneLocation type="chloroplast" evidence="8"/>
<comment type="subcellular location">
    <subcellularLocation>
        <location evidence="6">Plastid</location>
        <location evidence="6">Chloroplast</location>
    </subcellularLocation>
</comment>
<sequence length="330" mass="39612">MDQNHKYNLSNFIRNVTQKNEIKNLLVAISGGQDSVLLMKLINEIYTEHEKKILKISYIYVDHQWKNNSYNQIKHLINYTKSLKQKIAIYQIQKATISENKCREQRYNIIQKHAIKYGFEVILTGHNASDKTETFFNNINRGCGIEGMTSTTITNQINGKILIIKPLINIFKKEIYWLCKKLYLPIWSDNTNYVNEVTRNRIRHELIPYMENFMNNKIEKNILSLLKNYYYENEYIKQSISKMYLKIKHKEKIAINYNILKKQHLILQIKTIQLFCMHNFNTYFENKDIAKIIGNLNNKIYRSNNLIIKKKNFIYKVNNKWIYIQIKQLY</sequence>
<dbReference type="PANTHER" id="PTHR43033">
    <property type="entry name" value="TRNA(ILE)-LYSIDINE SYNTHASE-RELATED"/>
    <property type="match status" value="1"/>
</dbReference>
<keyword evidence="4 6" id="KW-0067">ATP-binding</keyword>
<comment type="catalytic activity">
    <reaction evidence="5 6">
        <text>cytidine(34) in tRNA(Ile2) + L-lysine + ATP = lysidine(34) in tRNA(Ile2) + AMP + diphosphate + H(+)</text>
        <dbReference type="Rhea" id="RHEA:43744"/>
        <dbReference type="Rhea" id="RHEA-COMP:10625"/>
        <dbReference type="Rhea" id="RHEA-COMP:10670"/>
        <dbReference type="ChEBI" id="CHEBI:15378"/>
        <dbReference type="ChEBI" id="CHEBI:30616"/>
        <dbReference type="ChEBI" id="CHEBI:32551"/>
        <dbReference type="ChEBI" id="CHEBI:33019"/>
        <dbReference type="ChEBI" id="CHEBI:82748"/>
        <dbReference type="ChEBI" id="CHEBI:83665"/>
        <dbReference type="ChEBI" id="CHEBI:456215"/>
        <dbReference type="EC" id="6.3.4.19"/>
    </reaction>
</comment>
<dbReference type="GO" id="GO:0032267">
    <property type="term" value="F:tRNA(Ile)-lysidine synthase activity"/>
    <property type="evidence" value="ECO:0007669"/>
    <property type="project" value="UniProtKB-EC"/>
</dbReference>
<dbReference type="SUPFAM" id="SSF52402">
    <property type="entry name" value="Adenine nucleotide alpha hydrolases-like"/>
    <property type="match status" value="1"/>
</dbReference>
<dbReference type="EMBL" id="MF101467">
    <property type="protein sequence ID" value="ARW69682.1"/>
    <property type="molecule type" value="Genomic_DNA"/>
</dbReference>
<evidence type="ECO:0000256" key="3">
    <source>
        <dbReference type="ARBA" id="ARBA00022741"/>
    </source>
</evidence>
<comment type="function">
    <text evidence="6">Ligates lysine onto the cytidine present at position 34 of the AUA codon-specific tRNA(Ile) that contains the anticodon CAU, in an ATP-dependent manner. Cytidine is converted to lysidine, thus changing the amino acid specificity of the tRNA from methionine to isoleucine.</text>
</comment>
<keyword evidence="2 6" id="KW-0819">tRNA processing</keyword>
<dbReference type="SUPFAM" id="SSF82829">
    <property type="entry name" value="MesJ substrate recognition domain-like"/>
    <property type="match status" value="1"/>
</dbReference>
<evidence type="ECO:0000313" key="8">
    <source>
        <dbReference type="EMBL" id="ARW69682.1"/>
    </source>
</evidence>
<keyword evidence="8" id="KW-0150">Chloroplast</keyword>
<dbReference type="InterPro" id="IPR012094">
    <property type="entry name" value="tRNA_Ile_lys_synt"/>
</dbReference>
<dbReference type="AlphaFoldDB" id="A0A1Z1MV19"/>
<organism evidence="8">
    <name type="scientific">Tolypiocladia glomerulata</name>
    <dbReference type="NCBI Taxonomy" id="860646"/>
    <lineage>
        <taxon>Eukaryota</taxon>
        <taxon>Rhodophyta</taxon>
        <taxon>Florideophyceae</taxon>
        <taxon>Rhodymeniophycidae</taxon>
        <taxon>Ceramiales</taxon>
        <taxon>Rhodomelaceae</taxon>
        <taxon>Polysiphonioideae</taxon>
        <taxon>Tolypiocladia</taxon>
    </lineage>
</organism>
<dbReference type="InterPro" id="IPR012795">
    <property type="entry name" value="tRNA_Ile_lys_synt_N"/>
</dbReference>
<evidence type="ECO:0000256" key="1">
    <source>
        <dbReference type="ARBA" id="ARBA00022598"/>
    </source>
</evidence>
<evidence type="ECO:0000256" key="5">
    <source>
        <dbReference type="ARBA" id="ARBA00048539"/>
    </source>
</evidence>
<dbReference type="Pfam" id="PF01171">
    <property type="entry name" value="ATP_bind_3"/>
    <property type="match status" value="1"/>
</dbReference>
<keyword evidence="8" id="KW-0934">Plastid</keyword>
<keyword evidence="3 6" id="KW-0547">Nucleotide-binding</keyword>
<comment type="domain">
    <text evidence="6">The N-terminal region contains the highly conserved SGGXDS motif, predicted to be a P-loop motif involved in ATP binding.</text>
</comment>
<feature type="domain" description="tRNA(Ile)-lysidine/2-thiocytidine synthase N-terminal" evidence="7">
    <location>
        <begin position="25"/>
        <end position="205"/>
    </location>
</feature>
<protein>
    <recommendedName>
        <fullName evidence="6">tRNA(Ile)-lysidine synthase, chloroplastic</fullName>
        <ecNumber evidence="6">6.3.4.19</ecNumber>
    </recommendedName>
    <alternativeName>
        <fullName evidence="6">tRNA(Ile)-2-lysyl-cytidine synthase</fullName>
    </alternativeName>
    <alternativeName>
        <fullName evidence="6">tRNA(Ile)-lysidine synthetase</fullName>
    </alternativeName>
</protein>
<gene>
    <name evidence="6 8" type="primary">tilS</name>
</gene>
<feature type="binding site" evidence="6">
    <location>
        <begin position="30"/>
        <end position="35"/>
    </location>
    <ligand>
        <name>ATP</name>
        <dbReference type="ChEBI" id="CHEBI:30616"/>
    </ligand>
</feature>
<dbReference type="InterPro" id="IPR014729">
    <property type="entry name" value="Rossmann-like_a/b/a_fold"/>
</dbReference>
<dbReference type="RefSeq" id="YP_009399863.1">
    <property type="nucleotide sequence ID" value="NC_035299.1"/>
</dbReference>
<accession>A0A1Z1MV19</accession>
<dbReference type="CDD" id="cd01992">
    <property type="entry name" value="TilS_N"/>
    <property type="match status" value="1"/>
</dbReference>
<reference evidence="8" key="1">
    <citation type="journal article" date="2017" name="J. Phycol.">
        <title>Analysis of chloroplast genomes and a supermatrix inform reclassification of the Rhodomelaceae (Rhodophyta).</title>
        <authorList>
            <person name="Diaz-Tapia P."/>
            <person name="Maggs C.A."/>
            <person name="West J.A."/>
            <person name="Verbruggen H."/>
        </authorList>
    </citation>
    <scope>NUCLEOTIDE SEQUENCE</scope>
    <source>
        <strain evidence="8">PD1825</strain>
    </source>
</reference>